<evidence type="ECO:0000256" key="5">
    <source>
        <dbReference type="ARBA" id="ARBA00022692"/>
    </source>
</evidence>
<keyword evidence="6 12" id="KW-0256">Endoplasmic reticulum</keyword>
<dbReference type="Gene3D" id="3.40.50.80">
    <property type="entry name" value="Nucleotide-binding domain of ferredoxin-NADP reductase (FNR) module"/>
    <property type="match status" value="1"/>
</dbReference>
<dbReference type="GO" id="GO:0009725">
    <property type="term" value="P:response to hormone"/>
    <property type="evidence" value="ECO:0007669"/>
    <property type="project" value="TreeGrafter"/>
</dbReference>
<dbReference type="InterPro" id="IPR039261">
    <property type="entry name" value="FNR_nucleotide-bd"/>
</dbReference>
<evidence type="ECO:0000256" key="3">
    <source>
        <dbReference type="ARBA" id="ARBA00022630"/>
    </source>
</evidence>
<dbReference type="FunFam" id="1.20.990.10:FF:000001">
    <property type="entry name" value="NADPH--cytochrome P450 reductase"/>
    <property type="match status" value="1"/>
</dbReference>
<dbReference type="InterPro" id="IPR001433">
    <property type="entry name" value="OxRdtase_FAD/NAD-bd"/>
</dbReference>
<dbReference type="GO" id="GO:0050660">
    <property type="term" value="F:flavin adenine dinucleotide binding"/>
    <property type="evidence" value="ECO:0007669"/>
    <property type="project" value="TreeGrafter"/>
</dbReference>
<dbReference type="GO" id="GO:0003958">
    <property type="term" value="F:NADPH-hemoprotein reductase activity"/>
    <property type="evidence" value="ECO:0007669"/>
    <property type="project" value="UniProtKB-EC"/>
</dbReference>
<dbReference type="CDD" id="cd06204">
    <property type="entry name" value="CYPOR"/>
    <property type="match status" value="1"/>
</dbReference>
<dbReference type="InterPro" id="IPR023173">
    <property type="entry name" value="NADPH_Cyt_P450_Rdtase_alpha"/>
</dbReference>
<accession>A0AA35W018</accession>
<dbReference type="PROSITE" id="PS51384">
    <property type="entry name" value="FAD_FR"/>
    <property type="match status" value="1"/>
</dbReference>
<dbReference type="PIRSF" id="PIRSF000208">
    <property type="entry name" value="P450R"/>
    <property type="match status" value="1"/>
</dbReference>
<dbReference type="Gene3D" id="3.40.50.360">
    <property type="match status" value="1"/>
</dbReference>
<organism evidence="16 17">
    <name type="scientific">Geodia barretti</name>
    <name type="common">Barrett's horny sponge</name>
    <dbReference type="NCBI Taxonomy" id="519541"/>
    <lineage>
        <taxon>Eukaryota</taxon>
        <taxon>Metazoa</taxon>
        <taxon>Porifera</taxon>
        <taxon>Demospongiae</taxon>
        <taxon>Heteroscleromorpha</taxon>
        <taxon>Tetractinellida</taxon>
        <taxon>Astrophorina</taxon>
        <taxon>Geodiidae</taxon>
        <taxon>Geodia</taxon>
    </lineage>
</organism>
<evidence type="ECO:0000256" key="12">
    <source>
        <dbReference type="PIRNR" id="PIRNR000208"/>
    </source>
</evidence>
<keyword evidence="10 12" id="KW-0560">Oxidoreductase</keyword>
<comment type="similarity">
    <text evidence="12">In the C-terminal section; belongs to the flavoprotein pyridine nucleotide cytochrome reductase family.</text>
</comment>
<comment type="function">
    <text evidence="12">This enzyme is required for electron transfer from NADP to cytochrome P450.</text>
</comment>
<dbReference type="AlphaFoldDB" id="A0AA35W018"/>
<dbReference type="GO" id="GO:0010181">
    <property type="term" value="F:FMN binding"/>
    <property type="evidence" value="ECO:0007669"/>
    <property type="project" value="InterPro"/>
</dbReference>
<keyword evidence="5 13" id="KW-0812">Transmembrane</keyword>
<dbReference type="Pfam" id="PF00667">
    <property type="entry name" value="FAD_binding_1"/>
    <property type="match status" value="1"/>
</dbReference>
<evidence type="ECO:0000256" key="2">
    <source>
        <dbReference type="ARBA" id="ARBA00001974"/>
    </source>
</evidence>
<dbReference type="Pfam" id="PF00175">
    <property type="entry name" value="NAD_binding_1"/>
    <property type="match status" value="1"/>
</dbReference>
<dbReference type="PANTHER" id="PTHR19384:SF17">
    <property type="entry name" value="NADPH--CYTOCHROME P450 REDUCTASE"/>
    <property type="match status" value="1"/>
</dbReference>
<keyword evidence="11 12" id="KW-0472">Membrane</keyword>
<evidence type="ECO:0000256" key="6">
    <source>
        <dbReference type="ARBA" id="ARBA00022824"/>
    </source>
</evidence>
<evidence type="ECO:0000256" key="4">
    <source>
        <dbReference type="ARBA" id="ARBA00022643"/>
    </source>
</evidence>
<dbReference type="PRINTS" id="PR00369">
    <property type="entry name" value="FLAVODOXIN"/>
</dbReference>
<dbReference type="InterPro" id="IPR008254">
    <property type="entry name" value="Flavodoxin/NO_synth"/>
</dbReference>
<comment type="catalytic activity">
    <reaction evidence="12">
        <text>2 oxidized [cytochrome P450] + NADPH = 2 reduced [cytochrome P450] + NADP(+) + H(+)</text>
        <dbReference type="Rhea" id="RHEA:24040"/>
        <dbReference type="Rhea" id="RHEA-COMP:14627"/>
        <dbReference type="Rhea" id="RHEA-COMP:14628"/>
        <dbReference type="ChEBI" id="CHEBI:15378"/>
        <dbReference type="ChEBI" id="CHEBI:55376"/>
        <dbReference type="ChEBI" id="CHEBI:57783"/>
        <dbReference type="ChEBI" id="CHEBI:58349"/>
        <dbReference type="ChEBI" id="CHEBI:60344"/>
        <dbReference type="EC" id="1.6.2.4"/>
    </reaction>
</comment>
<comment type="cofactor">
    <cofactor evidence="2">
        <name>FAD</name>
        <dbReference type="ChEBI" id="CHEBI:57692"/>
    </cofactor>
</comment>
<dbReference type="InterPro" id="IPR017938">
    <property type="entry name" value="Riboflavin_synthase-like_b-brl"/>
</dbReference>
<name>A0AA35W018_GEOBA</name>
<dbReference type="SUPFAM" id="SSF52218">
    <property type="entry name" value="Flavoproteins"/>
    <property type="match status" value="1"/>
</dbReference>
<keyword evidence="9 13" id="KW-1133">Transmembrane helix</keyword>
<dbReference type="GO" id="GO:0005829">
    <property type="term" value="C:cytosol"/>
    <property type="evidence" value="ECO:0007669"/>
    <property type="project" value="TreeGrafter"/>
</dbReference>
<dbReference type="PROSITE" id="PS50902">
    <property type="entry name" value="FLAVODOXIN_LIKE"/>
    <property type="match status" value="1"/>
</dbReference>
<gene>
    <name evidence="16" type="ORF">GBAR_LOCUS1176</name>
</gene>
<dbReference type="InterPro" id="IPR029039">
    <property type="entry name" value="Flavoprotein-like_sf"/>
</dbReference>
<dbReference type="InterPro" id="IPR001709">
    <property type="entry name" value="Flavoprot_Pyr_Nucl_cyt_Rdtase"/>
</dbReference>
<evidence type="ECO:0000256" key="10">
    <source>
        <dbReference type="ARBA" id="ARBA00023002"/>
    </source>
</evidence>
<evidence type="ECO:0000256" key="9">
    <source>
        <dbReference type="ARBA" id="ARBA00022989"/>
    </source>
</evidence>
<dbReference type="InterPro" id="IPR023208">
    <property type="entry name" value="P450R"/>
</dbReference>
<protein>
    <recommendedName>
        <fullName evidence="12">NADPH--cytochrome P450 reductase</fullName>
        <ecNumber evidence="12">1.6.2.4</ecNumber>
    </recommendedName>
</protein>
<dbReference type="FunFam" id="3.40.50.80:FF:000001">
    <property type="entry name" value="NADPH--cytochrome P450 reductase 1"/>
    <property type="match status" value="1"/>
</dbReference>
<dbReference type="Pfam" id="PF00258">
    <property type="entry name" value="Flavodoxin_1"/>
    <property type="match status" value="1"/>
</dbReference>
<evidence type="ECO:0000256" key="7">
    <source>
        <dbReference type="ARBA" id="ARBA00022827"/>
    </source>
</evidence>
<evidence type="ECO:0000256" key="13">
    <source>
        <dbReference type="SAM" id="Phobius"/>
    </source>
</evidence>
<feature type="transmembrane region" description="Helical" evidence="13">
    <location>
        <begin position="12"/>
        <end position="31"/>
    </location>
</feature>
<keyword evidence="17" id="KW-1185">Reference proteome</keyword>
<comment type="subcellular location">
    <subcellularLocation>
        <location evidence="12">Endoplasmic reticulum membrane</location>
    </subcellularLocation>
</comment>
<feature type="domain" description="Flavodoxin-like" evidence="14">
    <location>
        <begin position="77"/>
        <end position="223"/>
    </location>
</feature>
<reference evidence="16" key="1">
    <citation type="submission" date="2023-03" db="EMBL/GenBank/DDBJ databases">
        <authorList>
            <person name="Steffen K."/>
            <person name="Cardenas P."/>
        </authorList>
    </citation>
    <scope>NUCLEOTIDE SEQUENCE</scope>
</reference>
<evidence type="ECO:0000256" key="11">
    <source>
        <dbReference type="ARBA" id="ARBA00023136"/>
    </source>
</evidence>
<comment type="cofactor">
    <cofactor evidence="1">
        <name>FMN</name>
        <dbReference type="ChEBI" id="CHEBI:58210"/>
    </cofactor>
</comment>
<keyword evidence="7" id="KW-0274">FAD</keyword>
<dbReference type="InterPro" id="IPR017927">
    <property type="entry name" value="FAD-bd_FR_type"/>
</dbReference>
<evidence type="ECO:0000256" key="8">
    <source>
        <dbReference type="ARBA" id="ARBA00022857"/>
    </source>
</evidence>
<evidence type="ECO:0000259" key="14">
    <source>
        <dbReference type="PROSITE" id="PS50902"/>
    </source>
</evidence>
<dbReference type="GO" id="GO:0005789">
    <property type="term" value="C:endoplasmic reticulum membrane"/>
    <property type="evidence" value="ECO:0007669"/>
    <property type="project" value="UniProtKB-SubCell"/>
</dbReference>
<dbReference type="Gene3D" id="2.40.30.10">
    <property type="entry name" value="Translation factors"/>
    <property type="match status" value="2"/>
</dbReference>
<dbReference type="EMBL" id="CASHTH010000173">
    <property type="protein sequence ID" value="CAI7993047.1"/>
    <property type="molecule type" value="Genomic_DNA"/>
</dbReference>
<dbReference type="SUPFAM" id="SSF52343">
    <property type="entry name" value="Ferredoxin reductase-like, C-terminal NADP-linked domain"/>
    <property type="match status" value="1"/>
</dbReference>
<keyword evidence="4" id="KW-0288">FMN</keyword>
<dbReference type="Gene3D" id="1.20.990.10">
    <property type="entry name" value="NADPH-cytochrome p450 Reductase, Chain A, domain 3"/>
    <property type="match status" value="1"/>
</dbReference>
<sequence length="676" mass="75095">MSDEEGKGLAVGALDVVLLLVAVAAVGLLLLRWRRRGKKESVRSVSVPSLSLGRPVENYGGVGGNFLSRMKSTKKRVVVFYGSQTGTAEEFSSRLAKQAARHGLPAMTFDPEECTDWEDVCKLGEEMEGSLAVFCVATYGEGDPTDNAQELYDWLKNGDVDLSSLNYTVFALGNKTYEHYNAMGRFVDQRLEELGATRVFQRGEGDDDANIEEDFVTWSEALWPAVCQRFGVDSALDTSNVREYAITVHSDLSPERVFTGEPLRLGSFANQKPPFNSKNPFLAPIRVIRELHKGGERSCMHVELDIAGSRLNYVAGDHLALFPSNDPRLVDRVGELLGVDLDTVFSLTSTDEAATKKTPFPCPTTYRTALSYYVDITSPPRTNVLKELAEYATDPKDKEFLLKITSSSDDGKHQYREWVLEDRRTLVAVLEDLPSSQTSSGPPGGAPASTPGQILLHLLLTQDEPDVSPRHAVLIDYTTRTGRRNMGVATGWLKRHQQKVQNGEVVLAPISIRHSSLRLPYHSSKPVIMVGPGTGLAPFRGFIQDRAAAKQSGKELGETVLFFGCRHRAEDYIYEEELEGYRDNGVLSGLQVAFSRDQADKVYVQHLLRESGAAVWELLEKQGYFYICGDARHMARDVMGALLELIQDNGHMDSQAASEYVKKLQKRNRFLQDVWS</sequence>
<evidence type="ECO:0000313" key="16">
    <source>
        <dbReference type="EMBL" id="CAI7993047.1"/>
    </source>
</evidence>
<evidence type="ECO:0000259" key="15">
    <source>
        <dbReference type="PROSITE" id="PS51384"/>
    </source>
</evidence>
<dbReference type="Proteomes" id="UP001174909">
    <property type="component" value="Unassembled WGS sequence"/>
</dbReference>
<dbReference type="EC" id="1.6.2.4" evidence="12"/>
<keyword evidence="8 12" id="KW-0521">NADP</keyword>
<evidence type="ECO:0000256" key="1">
    <source>
        <dbReference type="ARBA" id="ARBA00001917"/>
    </source>
</evidence>
<proteinExistence type="inferred from homology"/>
<dbReference type="SUPFAM" id="SSF63380">
    <property type="entry name" value="Riboflavin synthase domain-like"/>
    <property type="match status" value="1"/>
</dbReference>
<dbReference type="InterPro" id="IPR003097">
    <property type="entry name" value="CysJ-like_FAD-binding"/>
</dbReference>
<dbReference type="PANTHER" id="PTHR19384">
    <property type="entry name" value="NITRIC OXIDE SYNTHASE-RELATED"/>
    <property type="match status" value="1"/>
</dbReference>
<feature type="domain" description="FAD-binding FR-type" evidence="15">
    <location>
        <begin position="278"/>
        <end position="527"/>
    </location>
</feature>
<keyword evidence="3" id="KW-0285">Flavoprotein</keyword>
<dbReference type="InterPro" id="IPR001094">
    <property type="entry name" value="Flavdoxin-like"/>
</dbReference>
<dbReference type="PRINTS" id="PR00371">
    <property type="entry name" value="FPNCR"/>
</dbReference>
<evidence type="ECO:0000313" key="17">
    <source>
        <dbReference type="Proteomes" id="UP001174909"/>
    </source>
</evidence>
<comment type="caution">
    <text evidence="16">The sequence shown here is derived from an EMBL/GenBank/DDBJ whole genome shotgun (WGS) entry which is preliminary data.</text>
</comment>